<reference evidence="6" key="1">
    <citation type="submission" date="2021-06" db="EMBL/GenBank/DDBJ databases">
        <authorList>
            <person name="Criscuolo A."/>
        </authorList>
    </citation>
    <scope>NUCLEOTIDE SEQUENCE</scope>
    <source>
        <strain evidence="6">CIP111803</strain>
    </source>
</reference>
<dbReference type="PROSITE" id="PS50977">
    <property type="entry name" value="HTH_TETR_2"/>
    <property type="match status" value="1"/>
</dbReference>
<dbReference type="Pfam" id="PF13305">
    <property type="entry name" value="TetR_C_33"/>
    <property type="match status" value="1"/>
</dbReference>
<dbReference type="InterPro" id="IPR001647">
    <property type="entry name" value="HTH_TetR"/>
</dbReference>
<proteinExistence type="predicted"/>
<evidence type="ECO:0000256" key="3">
    <source>
        <dbReference type="ARBA" id="ARBA00023163"/>
    </source>
</evidence>
<keyword evidence="3" id="KW-0804">Transcription</keyword>
<keyword evidence="2 4" id="KW-0238">DNA-binding</keyword>
<evidence type="ECO:0000259" key="5">
    <source>
        <dbReference type="PROSITE" id="PS50977"/>
    </source>
</evidence>
<evidence type="ECO:0000256" key="2">
    <source>
        <dbReference type="ARBA" id="ARBA00023125"/>
    </source>
</evidence>
<evidence type="ECO:0000256" key="1">
    <source>
        <dbReference type="ARBA" id="ARBA00023015"/>
    </source>
</evidence>
<protein>
    <recommendedName>
        <fullName evidence="5">HTH tetR-type domain-containing protein</fullName>
    </recommendedName>
</protein>
<evidence type="ECO:0000313" key="7">
    <source>
        <dbReference type="Proteomes" id="UP000693892"/>
    </source>
</evidence>
<dbReference type="GO" id="GO:0003677">
    <property type="term" value="F:DNA binding"/>
    <property type="evidence" value="ECO:0007669"/>
    <property type="project" value="UniProtKB-UniRule"/>
</dbReference>
<comment type="caution">
    <text evidence="6">The sequence shown here is derived from an EMBL/GenBank/DDBJ whole genome shotgun (WGS) entry which is preliminary data.</text>
</comment>
<dbReference type="RefSeq" id="WP_218113872.1">
    <property type="nucleotide sequence ID" value="NZ_CAJVAP010000002.1"/>
</dbReference>
<keyword evidence="1" id="KW-0805">Transcription regulation</keyword>
<organism evidence="6 7">
    <name type="scientific">Leucobacter soli</name>
    <dbReference type="NCBI Taxonomy" id="2812850"/>
    <lineage>
        <taxon>Bacteria</taxon>
        <taxon>Bacillati</taxon>
        <taxon>Actinomycetota</taxon>
        <taxon>Actinomycetes</taxon>
        <taxon>Micrococcales</taxon>
        <taxon>Microbacteriaceae</taxon>
        <taxon>Leucobacter</taxon>
    </lineage>
</organism>
<feature type="domain" description="HTH tetR-type" evidence="5">
    <location>
        <begin position="2"/>
        <end position="62"/>
    </location>
</feature>
<sequence length="193" mass="20840">MSARRESLLDLAELILERDGLEGFGVNALARAAGVKPPSLYKHFAGAVEIEHALVARWFRRLAAELAAVEIQTSATVEIQAGAAAEAQPGTEDRLTAFAGAYRGLALRAPQLYRLANDRTLDRELLERLDHGCEAAAMGALLRFFDEDLTRHDRARLAWAAAHGLVSLEIVGRFPEGADLASAWGSLARLLAA</sequence>
<feature type="DNA-binding region" description="H-T-H motif" evidence="4">
    <location>
        <begin position="25"/>
        <end position="44"/>
    </location>
</feature>
<dbReference type="EMBL" id="CAJVAP010000002">
    <property type="protein sequence ID" value="CAG7598416.1"/>
    <property type="molecule type" value="Genomic_DNA"/>
</dbReference>
<dbReference type="Proteomes" id="UP000693892">
    <property type="component" value="Unassembled WGS sequence"/>
</dbReference>
<gene>
    <name evidence="6" type="ORF">LEUCIP111803_00222</name>
</gene>
<dbReference type="AlphaFoldDB" id="A0A916JTR8"/>
<evidence type="ECO:0000313" key="6">
    <source>
        <dbReference type="EMBL" id="CAG7598416.1"/>
    </source>
</evidence>
<dbReference type="InterPro" id="IPR025996">
    <property type="entry name" value="MT1864/Rv1816-like_C"/>
</dbReference>
<evidence type="ECO:0000256" key="4">
    <source>
        <dbReference type="PROSITE-ProRule" id="PRU00335"/>
    </source>
</evidence>
<accession>A0A916JTR8</accession>
<dbReference type="Pfam" id="PF00440">
    <property type="entry name" value="TetR_N"/>
    <property type="match status" value="1"/>
</dbReference>
<name>A0A916JTR8_9MICO</name>
<keyword evidence="7" id="KW-1185">Reference proteome</keyword>